<keyword evidence="1" id="KW-0812">Transmembrane</keyword>
<dbReference type="Pfam" id="PF07666">
    <property type="entry name" value="MpPF26"/>
    <property type="match status" value="1"/>
</dbReference>
<dbReference type="OrthoDB" id="1099888at2"/>
<evidence type="ECO:0000256" key="1">
    <source>
        <dbReference type="SAM" id="Phobius"/>
    </source>
</evidence>
<reference evidence="2 3" key="1">
    <citation type="submission" date="2016-10" db="EMBL/GenBank/DDBJ databases">
        <authorList>
            <person name="de Groot N.N."/>
        </authorList>
    </citation>
    <scope>NUCLEOTIDE SEQUENCE [LARGE SCALE GENOMIC DNA]</scope>
    <source>
        <strain evidence="2 3">DSM 23421</strain>
    </source>
</reference>
<proteinExistence type="predicted"/>
<feature type="transmembrane region" description="Helical" evidence="1">
    <location>
        <begin position="62"/>
        <end position="85"/>
    </location>
</feature>
<name>A0A1G7E4F9_9FLAO</name>
<organism evidence="2 3">
    <name type="scientific">Pricia antarctica</name>
    <dbReference type="NCBI Taxonomy" id="641691"/>
    <lineage>
        <taxon>Bacteria</taxon>
        <taxon>Pseudomonadati</taxon>
        <taxon>Bacteroidota</taxon>
        <taxon>Flavobacteriia</taxon>
        <taxon>Flavobacteriales</taxon>
        <taxon>Flavobacteriaceae</taxon>
        <taxon>Pricia</taxon>
    </lineage>
</organism>
<protein>
    <recommendedName>
        <fullName evidence="4">DUF4190 domain-containing protein</fullName>
    </recommendedName>
</protein>
<keyword evidence="3" id="KW-1185">Reference proteome</keyword>
<dbReference type="AlphaFoldDB" id="A0A1G7E4F9"/>
<feature type="transmembrane region" description="Helical" evidence="1">
    <location>
        <begin position="12"/>
        <end position="41"/>
    </location>
</feature>
<dbReference type="STRING" id="641691.SAMN05421636_10615"/>
<sequence length="108" mass="11872">MEQQKLPNETAVIVLSIFGIVCCWCFGLGLIPSVIALVLALKAQKLDRENPGMYVNSSTIKTGKILAIIGIVLGLYSIGSLIYQISSVGWDAMMEQSREMMEQYGIEE</sequence>
<dbReference type="NCBIfam" id="NF040945">
    <property type="entry name" value="CCC_membrane"/>
    <property type="match status" value="1"/>
</dbReference>
<dbReference type="InterPro" id="IPR011655">
    <property type="entry name" value="MpPF26"/>
</dbReference>
<dbReference type="Proteomes" id="UP000199109">
    <property type="component" value="Unassembled WGS sequence"/>
</dbReference>
<gene>
    <name evidence="2" type="ORF">SAMN05421636_10615</name>
</gene>
<dbReference type="EMBL" id="FNAO01000006">
    <property type="protein sequence ID" value="SDE58356.1"/>
    <property type="molecule type" value="Genomic_DNA"/>
</dbReference>
<dbReference type="RefSeq" id="WP_091869050.1">
    <property type="nucleotide sequence ID" value="NZ_FNAO01000006.1"/>
</dbReference>
<evidence type="ECO:0000313" key="3">
    <source>
        <dbReference type="Proteomes" id="UP000199109"/>
    </source>
</evidence>
<keyword evidence="1" id="KW-1133">Transmembrane helix</keyword>
<evidence type="ECO:0000313" key="2">
    <source>
        <dbReference type="EMBL" id="SDE58356.1"/>
    </source>
</evidence>
<accession>A0A1G7E4F9</accession>
<keyword evidence="1" id="KW-0472">Membrane</keyword>
<evidence type="ECO:0008006" key="4">
    <source>
        <dbReference type="Google" id="ProtNLM"/>
    </source>
</evidence>